<gene>
    <name evidence="17" type="ORF">QTO34_011792</name>
</gene>
<dbReference type="GO" id="GO:0030198">
    <property type="term" value="P:extracellular matrix organization"/>
    <property type="evidence" value="ECO:0007669"/>
    <property type="project" value="TreeGrafter"/>
</dbReference>
<feature type="binding site" evidence="13">
    <location>
        <position position="353"/>
    </location>
    <ligand>
        <name>Ca(2+)</name>
        <dbReference type="ChEBI" id="CHEBI:29108"/>
        <label>1</label>
    </ligand>
</feature>
<feature type="binding site" evidence="13">
    <location>
        <position position="566"/>
    </location>
    <ligand>
        <name>Ca(2+)</name>
        <dbReference type="ChEBI" id="CHEBI:29108"/>
        <label>5</label>
    </ligand>
</feature>
<sequence>MTEGPGPAAGKTLCGRAELSGCGGSCPAPSWLRFGGILPEDEAHTEMERLDPASPDVRAPWDVPVRPGAARGALGTRGAGTSTPPARPPCDRDARAARPRTQVPPLPLPLMLLVLAACGGRTAPAPRAEDLSLGAVDAQPLSHTGRAVATVVGGLGGVAEQVRIPASLGPRHRAAADARGAAKAVAAMQRFAGLEATGVLGRLNHGATPAGPNSDFVKTLIRAMNAATLARMKTPRCSLPDLPAAARRRRQAPAPTKWSKRNLSWRVRTFPRDSPLGRDTVRALMHYALKVWGDITPLNFHEVAGSAADIQIDFSTADHNDRYPFDGPGGTVAHAFLPGDHHAAGDTHFDDDEAWTFRSSDAHGMDLFAVAVHEFGHAIGLSHVAATQSIMQPYYQGPVGDPLHYGLPYADRVRAWQLYGVRESVSPTAQPDTPEPEDPRLLPEPPDHRPSTPYAPGKDVPHRCGAHFDAVAQIRGEAFFFKGKYFWRLNRDRHLVSLQPAQMHRFWQGLPPHLDGVDAVYERATDHKIVFFRGDRYWVFKDTHVEEGFPRPVSDFGLPPGGVDAAFSWAHSDKTYFFKDQLYWRYDELTRRMDPGHPARSPPWRGVPSTLDDAMRWSDGEPGGGAGGSRPGSREGAGGAADPPGPPHPLQCGRPGPVPSPRSSLTWRHRVPWKTRASHPSPCGRGPRSVLGPSQPCPCPVPRRPACPASPHPEQRGAQRLLLPTGAAYFFRGREYWKVPDSELAVAPGYPQSTARDWLVCRDPQGEGEGAEGGGGTHAPPGRHDHSHAEDGYQVCACSSLAARPPGPAGSLLATALLPPLGLLWRGARALAL</sequence>
<keyword evidence="11" id="KW-1015">Disulfide bond</keyword>
<dbReference type="Proteomes" id="UP001177744">
    <property type="component" value="Unassembled WGS sequence"/>
</dbReference>
<dbReference type="GO" id="GO:0030574">
    <property type="term" value="P:collagen catabolic process"/>
    <property type="evidence" value="ECO:0007669"/>
    <property type="project" value="TreeGrafter"/>
</dbReference>
<dbReference type="InterPro" id="IPR024079">
    <property type="entry name" value="MetalloPept_cat_dom_sf"/>
</dbReference>
<comment type="cofactor">
    <cofactor evidence="13">
        <name>Zn(2+)</name>
        <dbReference type="ChEBI" id="CHEBI:29105"/>
    </cofactor>
    <text evidence="13">Binds 2 Zn(2+) ions per subunit.</text>
</comment>
<dbReference type="InterPro" id="IPR000585">
    <property type="entry name" value="Hemopexin-like_dom"/>
</dbReference>
<feature type="compositionally biased region" description="Gly residues" evidence="15">
    <location>
        <begin position="621"/>
        <end position="639"/>
    </location>
</feature>
<feature type="binding site" description="in inhibited form" evidence="13">
    <location>
        <position position="237"/>
    </location>
    <ligand>
        <name>Zn(2+)</name>
        <dbReference type="ChEBI" id="CHEBI:29105"/>
        <label>2</label>
        <note>catalytic</note>
    </ligand>
</feature>
<keyword evidence="2" id="KW-0645">Protease</keyword>
<feature type="binding site" evidence="13">
    <location>
        <position position="469"/>
    </location>
    <ligand>
        <name>Ca(2+)</name>
        <dbReference type="ChEBI" id="CHEBI:29108"/>
        <label>4</label>
    </ligand>
</feature>
<dbReference type="InterPro" id="IPR036365">
    <property type="entry name" value="PGBD-like_sf"/>
</dbReference>
<dbReference type="InterPro" id="IPR001818">
    <property type="entry name" value="Pept_M10_metallopeptidase"/>
</dbReference>
<dbReference type="PANTHER" id="PTHR10201:SF21">
    <property type="entry name" value="MATRIX METALLOPROTEINASE-17"/>
    <property type="match status" value="1"/>
</dbReference>
<dbReference type="SUPFAM" id="SSF50923">
    <property type="entry name" value="Hemopexin-like domain"/>
    <property type="match status" value="2"/>
</dbReference>
<keyword evidence="4" id="KW-0732">Signal</keyword>
<keyword evidence="10" id="KW-0865">Zymogen</keyword>
<evidence type="ECO:0000259" key="16">
    <source>
        <dbReference type="SMART" id="SM00235"/>
    </source>
</evidence>
<evidence type="ECO:0000256" key="8">
    <source>
        <dbReference type="ARBA" id="ARBA00022837"/>
    </source>
</evidence>
<dbReference type="PANTHER" id="PTHR10201">
    <property type="entry name" value="MATRIX METALLOPROTEINASE"/>
    <property type="match status" value="1"/>
</dbReference>
<feature type="binding site" evidence="13">
    <location>
        <position position="518"/>
    </location>
    <ligand>
        <name>Ca(2+)</name>
        <dbReference type="ChEBI" id="CHEBI:29108"/>
        <label>4</label>
    </ligand>
</feature>
<feature type="binding site" evidence="13">
    <location>
        <position position="326"/>
    </location>
    <ligand>
        <name>Ca(2+)</name>
        <dbReference type="ChEBI" id="CHEBI:29108"/>
        <label>3</label>
    </ligand>
</feature>
<dbReference type="SMART" id="SM00235">
    <property type="entry name" value="ZnMc"/>
    <property type="match status" value="1"/>
</dbReference>
<feature type="region of interest" description="Disordered" evidence="15">
    <location>
        <begin position="763"/>
        <end position="789"/>
    </location>
</feature>
<feature type="compositionally biased region" description="Gly residues" evidence="15">
    <location>
        <begin position="767"/>
        <end position="777"/>
    </location>
</feature>
<feature type="repeat" description="Hemopexin" evidence="14">
    <location>
        <begin position="465"/>
        <end position="510"/>
    </location>
</feature>
<proteinExistence type="inferred from homology"/>
<feature type="binding site" evidence="13">
    <location>
        <position position="327"/>
    </location>
    <ligand>
        <name>Ca(2+)</name>
        <dbReference type="ChEBI" id="CHEBI:29108"/>
        <label>3</label>
    </ligand>
</feature>
<keyword evidence="5" id="KW-0677">Repeat</keyword>
<feature type="region of interest" description="Disordered" evidence="15">
    <location>
        <begin position="424"/>
        <end position="459"/>
    </location>
</feature>
<comment type="cofactor">
    <cofactor evidence="13">
        <name>Ca(2+)</name>
        <dbReference type="ChEBI" id="CHEBI:29108"/>
    </cofactor>
    <text evidence="13">Can bind about 5 Ca(2+) ions per subunit.</text>
</comment>
<comment type="caution">
    <text evidence="17">The sequence shown here is derived from an EMBL/GenBank/DDBJ whole genome shotgun (WGS) entry which is preliminary data.</text>
</comment>
<accession>A0AA40HBJ1</accession>
<evidence type="ECO:0000256" key="12">
    <source>
        <dbReference type="PIRSR" id="PIRSR621190-1"/>
    </source>
</evidence>
<keyword evidence="3 13" id="KW-0479">Metal-binding</keyword>
<dbReference type="PRINTS" id="PR00138">
    <property type="entry name" value="MATRIXIN"/>
</dbReference>
<evidence type="ECO:0000256" key="13">
    <source>
        <dbReference type="PIRSR" id="PIRSR621190-2"/>
    </source>
</evidence>
<feature type="binding site" evidence="13">
    <location>
        <position position="391"/>
    </location>
    <ligand>
        <name>Zn(2+)</name>
        <dbReference type="ChEBI" id="CHEBI:29105"/>
        <label>2</label>
        <note>catalytic</note>
    </ligand>
</feature>
<reference evidence="17" key="1">
    <citation type="submission" date="2023-06" db="EMBL/GenBank/DDBJ databases">
        <title>Reference genome for the Northern bat (Eptesicus nilssonii), a most northern bat species.</title>
        <authorList>
            <person name="Laine V.N."/>
            <person name="Pulliainen A.T."/>
            <person name="Lilley T.M."/>
        </authorList>
    </citation>
    <scope>NUCLEOTIDE SEQUENCE</scope>
    <source>
        <strain evidence="17">BLF_Eptnil</strain>
        <tissue evidence="17">Kidney</tissue>
    </source>
</reference>
<evidence type="ECO:0000313" key="18">
    <source>
        <dbReference type="Proteomes" id="UP001177744"/>
    </source>
</evidence>
<dbReference type="GO" id="GO:0005615">
    <property type="term" value="C:extracellular space"/>
    <property type="evidence" value="ECO:0007669"/>
    <property type="project" value="TreeGrafter"/>
</dbReference>
<feature type="binding site" evidence="13">
    <location>
        <position position="273"/>
    </location>
    <ligand>
        <name>Ca(2+)</name>
        <dbReference type="ChEBI" id="CHEBI:29108"/>
        <label>1</label>
    </ligand>
</feature>
<dbReference type="CDD" id="cd04278">
    <property type="entry name" value="ZnMc_MMP"/>
    <property type="match status" value="1"/>
</dbReference>
<evidence type="ECO:0000313" key="17">
    <source>
        <dbReference type="EMBL" id="KAK1328225.1"/>
    </source>
</evidence>
<dbReference type="GO" id="GO:0008270">
    <property type="term" value="F:zinc ion binding"/>
    <property type="evidence" value="ECO:0007669"/>
    <property type="project" value="InterPro"/>
</dbReference>
<evidence type="ECO:0000256" key="11">
    <source>
        <dbReference type="ARBA" id="ARBA00023157"/>
    </source>
</evidence>
<dbReference type="EMBL" id="JAULJE010000023">
    <property type="protein sequence ID" value="KAK1328225.1"/>
    <property type="molecule type" value="Genomic_DNA"/>
</dbReference>
<feature type="domain" description="Peptidase metallopeptidase" evidence="16">
    <location>
        <begin position="254"/>
        <end position="421"/>
    </location>
</feature>
<feature type="binding site" evidence="13">
    <location>
        <position position="353"/>
    </location>
    <ligand>
        <name>Ca(2+)</name>
        <dbReference type="ChEBI" id="CHEBI:29108"/>
        <label>3</label>
    </ligand>
</feature>
<dbReference type="GO" id="GO:0004222">
    <property type="term" value="F:metalloendopeptidase activity"/>
    <property type="evidence" value="ECO:0007669"/>
    <property type="project" value="InterPro"/>
</dbReference>
<feature type="compositionally biased region" description="Basic and acidic residues" evidence="15">
    <location>
        <begin position="437"/>
        <end position="450"/>
    </location>
</feature>
<feature type="compositionally biased region" description="Low complexity" evidence="15">
    <location>
        <begin position="68"/>
        <end position="81"/>
    </location>
</feature>
<feature type="binding site" evidence="13">
    <location>
        <position position="346"/>
    </location>
    <ligand>
        <name>Ca(2+)</name>
        <dbReference type="ChEBI" id="CHEBI:29108"/>
        <label>2</label>
    </ligand>
</feature>
<evidence type="ECO:0000256" key="9">
    <source>
        <dbReference type="ARBA" id="ARBA00023049"/>
    </source>
</evidence>
<feature type="binding site" evidence="13">
    <location>
        <position position="309"/>
    </location>
    <ligand>
        <name>Ca(2+)</name>
        <dbReference type="ChEBI" id="CHEBI:29108"/>
        <label>2</label>
    </ligand>
</feature>
<feature type="repeat" description="Hemopexin" evidence="14">
    <location>
        <begin position="514"/>
        <end position="559"/>
    </location>
</feature>
<feature type="region of interest" description="Disordered" evidence="15">
    <location>
        <begin position="68"/>
        <end position="102"/>
    </location>
</feature>
<evidence type="ECO:0000256" key="15">
    <source>
        <dbReference type="SAM" id="MobiDB-lite"/>
    </source>
</evidence>
<dbReference type="PROSITE" id="PS51642">
    <property type="entry name" value="HEMOPEXIN_2"/>
    <property type="match status" value="4"/>
</dbReference>
<keyword evidence="9" id="KW-0482">Metalloprotease</keyword>
<feature type="region of interest" description="Disordered" evidence="15">
    <location>
        <begin position="594"/>
        <end position="692"/>
    </location>
</feature>
<keyword evidence="6" id="KW-0378">Hydrolase</keyword>
<feature type="binding site" evidence="13">
    <location>
        <position position="373"/>
    </location>
    <ligand>
        <name>Zn(2+)</name>
        <dbReference type="ChEBI" id="CHEBI:29105"/>
        <label>2</label>
        <note>catalytic</note>
    </ligand>
</feature>
<evidence type="ECO:0000256" key="3">
    <source>
        <dbReference type="ARBA" id="ARBA00022723"/>
    </source>
</evidence>
<name>A0AA40HBJ1_CNENI</name>
<dbReference type="SUPFAM" id="SSF47090">
    <property type="entry name" value="PGBD-like"/>
    <property type="match status" value="1"/>
</dbReference>
<dbReference type="CDD" id="cd00094">
    <property type="entry name" value="HX"/>
    <property type="match status" value="1"/>
</dbReference>
<feature type="binding site" evidence="13">
    <location>
        <position position="321"/>
    </location>
    <ligand>
        <name>Zn(2+)</name>
        <dbReference type="ChEBI" id="CHEBI:29105"/>
        <label>1</label>
    </ligand>
</feature>
<dbReference type="SMART" id="SM00120">
    <property type="entry name" value="HX"/>
    <property type="match status" value="4"/>
</dbReference>
<dbReference type="Gene3D" id="3.40.390.10">
    <property type="entry name" value="Collagenase (Catalytic Domain)"/>
    <property type="match status" value="1"/>
</dbReference>
<feature type="binding site" evidence="13">
    <location>
        <position position="351"/>
    </location>
    <ligand>
        <name>Ca(2+)</name>
        <dbReference type="ChEBI" id="CHEBI:29108"/>
        <label>1</label>
    </ligand>
</feature>
<evidence type="ECO:0000256" key="1">
    <source>
        <dbReference type="ARBA" id="ARBA00010370"/>
    </source>
</evidence>
<evidence type="ECO:0000256" key="7">
    <source>
        <dbReference type="ARBA" id="ARBA00022833"/>
    </source>
</evidence>
<feature type="binding site" evidence="13">
    <location>
        <position position="348"/>
    </location>
    <ligand>
        <name>Zn(2+)</name>
        <dbReference type="ChEBI" id="CHEBI:29105"/>
        <label>1</label>
    </ligand>
</feature>
<feature type="binding site" evidence="13">
    <location>
        <position position="383"/>
    </location>
    <ligand>
        <name>Zn(2+)</name>
        <dbReference type="ChEBI" id="CHEBI:29105"/>
        <label>2</label>
        <note>catalytic</note>
    </ligand>
</feature>
<dbReference type="Pfam" id="PF00413">
    <property type="entry name" value="Peptidase_M10"/>
    <property type="match status" value="1"/>
</dbReference>
<dbReference type="InterPro" id="IPR033739">
    <property type="entry name" value="M10A_MMP"/>
</dbReference>
<keyword evidence="18" id="KW-1185">Reference proteome</keyword>
<feature type="binding site" evidence="13">
    <location>
        <position position="612"/>
    </location>
    <ligand>
        <name>Ca(2+)</name>
        <dbReference type="ChEBI" id="CHEBI:29108"/>
        <label>4</label>
    </ligand>
</feature>
<dbReference type="GO" id="GO:0006508">
    <property type="term" value="P:proteolysis"/>
    <property type="evidence" value="ECO:0007669"/>
    <property type="project" value="UniProtKB-KW"/>
</dbReference>
<keyword evidence="8 13" id="KW-0106">Calcium</keyword>
<dbReference type="GO" id="GO:0031012">
    <property type="term" value="C:extracellular matrix"/>
    <property type="evidence" value="ECO:0007669"/>
    <property type="project" value="InterPro"/>
</dbReference>
<evidence type="ECO:0000256" key="6">
    <source>
        <dbReference type="ARBA" id="ARBA00022801"/>
    </source>
</evidence>
<dbReference type="InterPro" id="IPR036375">
    <property type="entry name" value="Hemopexin-like_dom_sf"/>
</dbReference>
<dbReference type="InterPro" id="IPR021190">
    <property type="entry name" value="Pept_M10A"/>
</dbReference>
<dbReference type="Pfam" id="PF00045">
    <property type="entry name" value="Hemopexin"/>
    <property type="match status" value="4"/>
</dbReference>
<protein>
    <recommendedName>
        <fullName evidence="16">Peptidase metallopeptidase domain-containing protein</fullName>
    </recommendedName>
</protein>
<feature type="active site" evidence="12">
    <location>
        <position position="374"/>
    </location>
</feature>
<feature type="compositionally biased region" description="Basic residues" evidence="15">
    <location>
        <begin position="667"/>
        <end position="677"/>
    </location>
</feature>
<dbReference type="InterPro" id="IPR006026">
    <property type="entry name" value="Peptidase_Metallo"/>
</dbReference>
<evidence type="ECO:0000256" key="4">
    <source>
        <dbReference type="ARBA" id="ARBA00022729"/>
    </source>
</evidence>
<dbReference type="FunFam" id="2.110.10.10:FF:000002">
    <property type="entry name" value="Matrix metallopeptidase 3"/>
    <property type="match status" value="1"/>
</dbReference>
<comment type="similarity">
    <text evidence="1">Belongs to the peptidase M10A family.</text>
</comment>
<evidence type="ECO:0000256" key="10">
    <source>
        <dbReference type="ARBA" id="ARBA00023145"/>
    </source>
</evidence>
<keyword evidence="7 13" id="KW-0862">Zinc</keyword>
<feature type="binding site" evidence="13">
    <location>
        <position position="334"/>
    </location>
    <ligand>
        <name>Zn(2+)</name>
        <dbReference type="ChEBI" id="CHEBI:29105"/>
        <label>1</label>
    </ligand>
</feature>
<dbReference type="InterPro" id="IPR018487">
    <property type="entry name" value="Hemopexin-like_repeat"/>
</dbReference>
<evidence type="ECO:0000256" key="2">
    <source>
        <dbReference type="ARBA" id="ARBA00022670"/>
    </source>
</evidence>
<feature type="repeat" description="Hemopexin" evidence="14">
    <location>
        <begin position="560"/>
        <end position="608"/>
    </location>
</feature>
<feature type="binding site" evidence="13">
    <location>
        <position position="319"/>
    </location>
    <ligand>
        <name>Zn(2+)</name>
        <dbReference type="ChEBI" id="CHEBI:29105"/>
        <label>1</label>
    </ligand>
</feature>
<evidence type="ECO:0000256" key="14">
    <source>
        <dbReference type="PROSITE-ProRule" id="PRU01011"/>
    </source>
</evidence>
<dbReference type="SUPFAM" id="SSF55486">
    <property type="entry name" value="Metalloproteases ('zincins'), catalytic domain"/>
    <property type="match status" value="1"/>
</dbReference>
<feature type="repeat" description="Hemopexin" evidence="14">
    <location>
        <begin position="713"/>
        <end position="761"/>
    </location>
</feature>
<feature type="binding site" evidence="13">
    <location>
        <position position="377"/>
    </location>
    <ligand>
        <name>Zn(2+)</name>
        <dbReference type="ChEBI" id="CHEBI:29105"/>
        <label>2</label>
        <note>catalytic</note>
    </ligand>
</feature>
<organism evidence="17 18">
    <name type="scientific">Cnephaeus nilssonii</name>
    <name type="common">Northern bat</name>
    <name type="synonym">Eptesicus nilssonii</name>
    <dbReference type="NCBI Taxonomy" id="3371016"/>
    <lineage>
        <taxon>Eukaryota</taxon>
        <taxon>Metazoa</taxon>
        <taxon>Chordata</taxon>
        <taxon>Craniata</taxon>
        <taxon>Vertebrata</taxon>
        <taxon>Euteleostomi</taxon>
        <taxon>Mammalia</taxon>
        <taxon>Eutheria</taxon>
        <taxon>Laurasiatheria</taxon>
        <taxon>Chiroptera</taxon>
        <taxon>Yangochiroptera</taxon>
        <taxon>Vespertilionidae</taxon>
        <taxon>Cnephaeus</taxon>
    </lineage>
</organism>
<evidence type="ECO:0000256" key="5">
    <source>
        <dbReference type="ARBA" id="ARBA00022737"/>
    </source>
</evidence>
<dbReference type="AlphaFoldDB" id="A0AA40HBJ1"/>
<dbReference type="Gene3D" id="2.110.10.10">
    <property type="entry name" value="Hemopexin-like domain"/>
    <property type="match status" value="2"/>
</dbReference>
<feature type="binding site" evidence="13">
    <location>
        <position position="350"/>
    </location>
    <ligand>
        <name>Ca(2+)</name>
        <dbReference type="ChEBI" id="CHEBI:29108"/>
        <label>3</label>
    </ligand>
</feature>